<keyword evidence="3" id="KW-0804">Transcription</keyword>
<feature type="domain" description="HTH tetR-type" evidence="6">
    <location>
        <begin position="5"/>
        <end position="65"/>
    </location>
</feature>
<dbReference type="EMBL" id="UXAT02000003">
    <property type="protein sequence ID" value="VUX45389.1"/>
    <property type="molecule type" value="Genomic_DNA"/>
</dbReference>
<dbReference type="InterPro" id="IPR050109">
    <property type="entry name" value="HTH-type_TetR-like_transc_reg"/>
</dbReference>
<evidence type="ECO:0000313" key="8">
    <source>
        <dbReference type="Proteomes" id="UP000326641"/>
    </source>
</evidence>
<keyword evidence="8" id="KW-1185">Reference proteome</keyword>
<feature type="region of interest" description="Disordered" evidence="5">
    <location>
        <begin position="200"/>
        <end position="222"/>
    </location>
</feature>
<evidence type="ECO:0000256" key="1">
    <source>
        <dbReference type="ARBA" id="ARBA00023015"/>
    </source>
</evidence>
<evidence type="ECO:0000256" key="3">
    <source>
        <dbReference type="ARBA" id="ARBA00023163"/>
    </source>
</evidence>
<gene>
    <name evidence="7" type="ORF">DF3PA_110123</name>
</gene>
<dbReference type="GO" id="GO:0003700">
    <property type="term" value="F:DNA-binding transcription factor activity"/>
    <property type="evidence" value="ECO:0007669"/>
    <property type="project" value="TreeGrafter"/>
</dbReference>
<protein>
    <submittedName>
        <fullName evidence="7">TetR family transcriptional regulator</fullName>
    </submittedName>
</protein>
<feature type="DNA-binding region" description="H-T-H motif" evidence="4">
    <location>
        <begin position="28"/>
        <end position="47"/>
    </location>
</feature>
<dbReference type="SUPFAM" id="SSF46689">
    <property type="entry name" value="Homeodomain-like"/>
    <property type="match status" value="1"/>
</dbReference>
<dbReference type="PROSITE" id="PS50977">
    <property type="entry name" value="HTH_TETR_2"/>
    <property type="match status" value="1"/>
</dbReference>
<evidence type="ECO:0000313" key="7">
    <source>
        <dbReference type="EMBL" id="VUX45389.1"/>
    </source>
</evidence>
<dbReference type="AlphaFoldDB" id="A0A564WB85"/>
<keyword evidence="1" id="KW-0805">Transcription regulation</keyword>
<dbReference type="Pfam" id="PF00440">
    <property type="entry name" value="TetR_N"/>
    <property type="match status" value="1"/>
</dbReference>
<dbReference type="GO" id="GO:0000976">
    <property type="term" value="F:transcription cis-regulatory region binding"/>
    <property type="evidence" value="ECO:0007669"/>
    <property type="project" value="TreeGrafter"/>
</dbReference>
<name>A0A564WB85_9PROT</name>
<dbReference type="Proteomes" id="UP000326641">
    <property type="component" value="Unassembled WGS sequence"/>
</dbReference>
<evidence type="ECO:0000256" key="5">
    <source>
        <dbReference type="SAM" id="MobiDB-lite"/>
    </source>
</evidence>
<evidence type="ECO:0000259" key="6">
    <source>
        <dbReference type="PROSITE" id="PS50977"/>
    </source>
</evidence>
<dbReference type="SUPFAM" id="SSF48498">
    <property type="entry name" value="Tetracyclin repressor-like, C-terminal domain"/>
    <property type="match status" value="1"/>
</dbReference>
<dbReference type="InterPro" id="IPR013718">
    <property type="entry name" value="COQ9_C"/>
</dbReference>
<dbReference type="PANTHER" id="PTHR30055">
    <property type="entry name" value="HTH-TYPE TRANSCRIPTIONAL REGULATOR RUTR"/>
    <property type="match status" value="1"/>
</dbReference>
<evidence type="ECO:0000256" key="2">
    <source>
        <dbReference type="ARBA" id="ARBA00023125"/>
    </source>
</evidence>
<dbReference type="InterPro" id="IPR001647">
    <property type="entry name" value="HTH_TetR"/>
</dbReference>
<accession>A0A564WB85</accession>
<keyword evidence="2 4" id="KW-0238">DNA-binding</keyword>
<organism evidence="7 8">
    <name type="scientific">Candidatus Defluviicoccus seviourii</name>
    <dbReference type="NCBI Taxonomy" id="2565273"/>
    <lineage>
        <taxon>Bacteria</taxon>
        <taxon>Pseudomonadati</taxon>
        <taxon>Pseudomonadota</taxon>
        <taxon>Alphaproteobacteria</taxon>
        <taxon>Rhodospirillales</taxon>
        <taxon>Rhodospirillaceae</taxon>
        <taxon>Defluviicoccus</taxon>
    </lineage>
</organism>
<evidence type="ECO:0000256" key="4">
    <source>
        <dbReference type="PROSITE-ProRule" id="PRU00335"/>
    </source>
</evidence>
<reference evidence="7" key="1">
    <citation type="submission" date="2018-11" db="EMBL/GenBank/DDBJ databases">
        <authorList>
            <person name="Onetto C."/>
        </authorList>
    </citation>
    <scope>NUCLEOTIDE SEQUENCE [LARGE SCALE GENOMIC DNA]</scope>
</reference>
<dbReference type="Gene3D" id="1.10.357.10">
    <property type="entry name" value="Tetracycline Repressor, domain 2"/>
    <property type="match status" value="1"/>
</dbReference>
<comment type="caution">
    <text evidence="7">The sequence shown here is derived from an EMBL/GenBank/DDBJ whole genome shotgun (WGS) entry which is preliminary data.</text>
</comment>
<sequence>MVGLETDAERLTEAALGLAAESGWQQVSLAAVAQRAGVSLVSAYEAFPDKRALFDGIIGRIDRRVLFDGPAAAEDSPRDRLFEILMRRFDALQADRAGVVAILRGLPLDPLAALAAAPALARSVAWILEAAGLSAQGIVGFVRVKAIALVYLAALRVWLNDDSPDMARTMAMVDRGLREAEGFARRCPFLAHTPGDAGVTESPGAALPPNGAAADSIAGGAS</sequence>
<dbReference type="PANTHER" id="PTHR30055:SF234">
    <property type="entry name" value="HTH-TYPE TRANSCRIPTIONAL REGULATOR BETI"/>
    <property type="match status" value="1"/>
</dbReference>
<dbReference type="InterPro" id="IPR009057">
    <property type="entry name" value="Homeodomain-like_sf"/>
</dbReference>
<dbReference type="InterPro" id="IPR036271">
    <property type="entry name" value="Tet_transcr_reg_TetR-rel_C_sf"/>
</dbReference>
<feature type="compositionally biased region" description="Low complexity" evidence="5">
    <location>
        <begin position="203"/>
        <end position="222"/>
    </location>
</feature>
<dbReference type="Pfam" id="PF08511">
    <property type="entry name" value="COQ9"/>
    <property type="match status" value="1"/>
</dbReference>
<proteinExistence type="predicted"/>